<dbReference type="EMBL" id="OV696699">
    <property type="protein sequence ID" value="CAH1244934.1"/>
    <property type="molecule type" value="Genomic_DNA"/>
</dbReference>
<comment type="similarity">
    <text evidence="1 3">Belongs to the sulfotransferase 1 family.</text>
</comment>
<proteinExistence type="inferred from homology"/>
<evidence type="ECO:0000256" key="3">
    <source>
        <dbReference type="RuleBase" id="RU361155"/>
    </source>
</evidence>
<dbReference type="Pfam" id="PF00685">
    <property type="entry name" value="Sulfotransfer_1"/>
    <property type="match status" value="1"/>
</dbReference>
<keyword evidence="2 3" id="KW-0808">Transferase</keyword>
<evidence type="ECO:0000256" key="1">
    <source>
        <dbReference type="ARBA" id="ARBA00005771"/>
    </source>
</evidence>
<evidence type="ECO:0000259" key="5">
    <source>
        <dbReference type="Pfam" id="PF00685"/>
    </source>
</evidence>
<organism evidence="6 7">
    <name type="scientific">Branchiostoma lanceolatum</name>
    <name type="common">Common lancelet</name>
    <name type="synonym">Amphioxus lanceolatum</name>
    <dbReference type="NCBI Taxonomy" id="7740"/>
    <lineage>
        <taxon>Eukaryota</taxon>
        <taxon>Metazoa</taxon>
        <taxon>Chordata</taxon>
        <taxon>Cephalochordata</taxon>
        <taxon>Leptocardii</taxon>
        <taxon>Amphioxiformes</taxon>
        <taxon>Branchiostomatidae</taxon>
        <taxon>Branchiostoma</taxon>
    </lineage>
</organism>
<dbReference type="OrthoDB" id="205623at2759"/>
<accession>A0A8J9Z0G8</accession>
<dbReference type="Proteomes" id="UP000838412">
    <property type="component" value="Chromosome 14"/>
</dbReference>
<evidence type="ECO:0000256" key="2">
    <source>
        <dbReference type="ARBA" id="ARBA00022679"/>
    </source>
</evidence>
<dbReference type="InterPro" id="IPR000863">
    <property type="entry name" value="Sulfotransferase_dom"/>
</dbReference>
<feature type="region of interest" description="Disordered" evidence="4">
    <location>
        <begin position="1"/>
        <end position="28"/>
    </location>
</feature>
<dbReference type="PANTHER" id="PTHR11783">
    <property type="entry name" value="SULFOTRANSFERASE SULT"/>
    <property type="match status" value="1"/>
</dbReference>
<gene>
    <name evidence="6" type="primary">SULT2A1</name>
    <name evidence="6" type="ORF">BLAG_LOCUS7438</name>
</gene>
<dbReference type="Gene3D" id="3.40.50.300">
    <property type="entry name" value="P-loop containing nucleotide triphosphate hydrolases"/>
    <property type="match status" value="1"/>
</dbReference>
<sequence>MTCHSESVTPNKAFSMASSQQHPLSEPPPYTEYQGILFPCVIPQEGLEAMKTFEIRDDDVVTVSYPKSGTNWMCEIVHKILGGKKENSTPKVPEFCPPGMLSSYIELRESPSPRLMISHLPFQLAPPGLAAPSNKMKAIVVLRNPKDVCVSFYYYMQKTPFLKTPESRKQHTKDFLDGKIIFGDYFDHVLGWWQMKDDPHFLFDFRSSVKTIAAFLNKELTDDHLTHVLTTCSLESMSKTLAESDYGWRKNIVRKGVVGDWKNHFSAEESAKFDQKYRERMAGSGLEFEFE</sequence>
<dbReference type="GO" id="GO:0008146">
    <property type="term" value="F:sulfotransferase activity"/>
    <property type="evidence" value="ECO:0007669"/>
    <property type="project" value="InterPro"/>
</dbReference>
<feature type="compositionally biased region" description="Polar residues" evidence="4">
    <location>
        <begin position="1"/>
        <end position="23"/>
    </location>
</feature>
<reference evidence="6" key="1">
    <citation type="submission" date="2022-01" db="EMBL/GenBank/DDBJ databases">
        <authorList>
            <person name="Braso-Vives M."/>
        </authorList>
    </citation>
    <scope>NUCLEOTIDE SEQUENCE</scope>
</reference>
<evidence type="ECO:0000256" key="4">
    <source>
        <dbReference type="SAM" id="MobiDB-lite"/>
    </source>
</evidence>
<name>A0A8J9Z0G8_BRALA</name>
<dbReference type="InterPro" id="IPR027417">
    <property type="entry name" value="P-loop_NTPase"/>
</dbReference>
<evidence type="ECO:0000313" key="6">
    <source>
        <dbReference type="EMBL" id="CAH1244934.1"/>
    </source>
</evidence>
<dbReference type="AlphaFoldDB" id="A0A8J9Z0G8"/>
<keyword evidence="7" id="KW-1185">Reference proteome</keyword>
<dbReference type="SUPFAM" id="SSF52540">
    <property type="entry name" value="P-loop containing nucleoside triphosphate hydrolases"/>
    <property type="match status" value="1"/>
</dbReference>
<dbReference type="EC" id="2.8.2.-" evidence="3"/>
<protein>
    <recommendedName>
        <fullName evidence="3">Sulfotransferase</fullName>
        <ecNumber evidence="3">2.8.2.-</ecNumber>
    </recommendedName>
</protein>
<evidence type="ECO:0000313" key="7">
    <source>
        <dbReference type="Proteomes" id="UP000838412"/>
    </source>
</evidence>
<feature type="domain" description="Sulfotransferase" evidence="5">
    <location>
        <begin position="57"/>
        <end position="285"/>
    </location>
</feature>